<evidence type="ECO:0000313" key="4">
    <source>
        <dbReference type="Proteomes" id="UP001501474"/>
    </source>
</evidence>
<dbReference type="InterPro" id="IPR008969">
    <property type="entry name" value="CarboxyPept-like_regulatory"/>
</dbReference>
<feature type="region of interest" description="Disordered" evidence="1">
    <location>
        <begin position="37"/>
        <end position="91"/>
    </location>
</feature>
<dbReference type="RefSeq" id="WP_234846635.1">
    <property type="nucleotide sequence ID" value="NZ_BAAART010000070.1"/>
</dbReference>
<feature type="chain" id="PRO_5046687627" description="Carboxypeptidase regulatory-like domain-containing protein" evidence="2">
    <location>
        <begin position="33"/>
        <end position="172"/>
    </location>
</feature>
<keyword evidence="2" id="KW-0732">Signal</keyword>
<feature type="signal peptide" evidence="2">
    <location>
        <begin position="1"/>
        <end position="32"/>
    </location>
</feature>
<dbReference type="Proteomes" id="UP001501474">
    <property type="component" value="Unassembled WGS sequence"/>
</dbReference>
<dbReference type="Gene3D" id="2.60.40.1120">
    <property type="entry name" value="Carboxypeptidase-like, regulatory domain"/>
    <property type="match status" value="1"/>
</dbReference>
<evidence type="ECO:0008006" key="5">
    <source>
        <dbReference type="Google" id="ProtNLM"/>
    </source>
</evidence>
<sequence>MSLTMASRKARAASRLSAALLCPLLFLVGACGDSGEDDGPGSFPIPIPTEVDTTPPPSPTGGNDTDEPSGGGKETTQENSRVEGVVQDAQGNPIEGVQVTFYPQPRTYGAFYETYTDAGGAYAIDLPEGVYQTFAFYGMPDDGQLIPDGTGYGSSITVPPGTQVNFLWEPYL</sequence>
<comment type="caution">
    <text evidence="3">The sequence shown here is derived from an EMBL/GenBank/DDBJ whole genome shotgun (WGS) entry which is preliminary data.</text>
</comment>
<reference evidence="3 4" key="1">
    <citation type="journal article" date="2019" name="Int. J. Syst. Evol. Microbiol.">
        <title>The Global Catalogue of Microorganisms (GCM) 10K type strain sequencing project: providing services to taxonomists for standard genome sequencing and annotation.</title>
        <authorList>
            <consortium name="The Broad Institute Genomics Platform"/>
            <consortium name="The Broad Institute Genome Sequencing Center for Infectious Disease"/>
            <person name="Wu L."/>
            <person name="Ma J."/>
        </authorList>
    </citation>
    <scope>NUCLEOTIDE SEQUENCE [LARGE SCALE GENOMIC DNA]</scope>
    <source>
        <strain evidence="3 4">JCM 3053</strain>
    </source>
</reference>
<dbReference type="EMBL" id="BAAART010000070">
    <property type="protein sequence ID" value="GAA2236129.1"/>
    <property type="molecule type" value="Genomic_DNA"/>
</dbReference>
<protein>
    <recommendedName>
        <fullName evidence="5">Carboxypeptidase regulatory-like domain-containing protein</fullName>
    </recommendedName>
</protein>
<name>A0ABN3DM33_9ACTN</name>
<organism evidence="3 4">
    <name type="scientific">Streptomyces indiaensis</name>
    <dbReference type="NCBI Taxonomy" id="284033"/>
    <lineage>
        <taxon>Bacteria</taxon>
        <taxon>Bacillati</taxon>
        <taxon>Actinomycetota</taxon>
        <taxon>Actinomycetes</taxon>
        <taxon>Kitasatosporales</taxon>
        <taxon>Streptomycetaceae</taxon>
        <taxon>Streptomyces</taxon>
    </lineage>
</organism>
<evidence type="ECO:0000256" key="2">
    <source>
        <dbReference type="SAM" id="SignalP"/>
    </source>
</evidence>
<gene>
    <name evidence="3" type="ORF">GCM10010104_33670</name>
</gene>
<accession>A0ABN3DM33</accession>
<dbReference type="Pfam" id="PF13620">
    <property type="entry name" value="CarboxypepD_reg"/>
    <property type="match status" value="1"/>
</dbReference>
<proteinExistence type="predicted"/>
<keyword evidence="4" id="KW-1185">Reference proteome</keyword>
<evidence type="ECO:0000313" key="3">
    <source>
        <dbReference type="EMBL" id="GAA2236129.1"/>
    </source>
</evidence>
<evidence type="ECO:0000256" key="1">
    <source>
        <dbReference type="SAM" id="MobiDB-lite"/>
    </source>
</evidence>
<dbReference type="SUPFAM" id="SSF49464">
    <property type="entry name" value="Carboxypeptidase regulatory domain-like"/>
    <property type="match status" value="1"/>
</dbReference>